<dbReference type="Gene3D" id="3.40.190.10">
    <property type="entry name" value="Periplasmic binding protein-like II"/>
    <property type="match status" value="1"/>
</dbReference>
<dbReference type="CDD" id="cd00995">
    <property type="entry name" value="PBP2_NikA_DppA_OppA_like"/>
    <property type="match status" value="1"/>
</dbReference>
<dbReference type="GO" id="GO:0042597">
    <property type="term" value="C:periplasmic space"/>
    <property type="evidence" value="ECO:0007669"/>
    <property type="project" value="UniProtKB-ARBA"/>
</dbReference>
<evidence type="ECO:0000256" key="2">
    <source>
        <dbReference type="ARBA" id="ARBA00022448"/>
    </source>
</evidence>
<comment type="caution">
    <text evidence="6">The sequence shown here is derived from an EMBL/GenBank/DDBJ whole genome shotgun (WGS) entry which is preliminary data.</text>
</comment>
<evidence type="ECO:0000259" key="5">
    <source>
        <dbReference type="Pfam" id="PF00496"/>
    </source>
</evidence>
<sequence length="612" mass="66930">MDSKGIRRLYLPLRPKGRFSSGRKTPAKFVGPSTGLRRLIVSRFKCGDGERYRSSLSIWGCFGWSFSDIFLRASEWLFINFNIQKRRGIMKKTKLFLAMVLGLCLLSGCAGKSDVPSDSGGGGGGQAQSGETAAENAAVKDEVTVVLKGEPSNIDPHGNTELVAMTTQVQIFETLVKKDEEGNIVPGLAESWEQVDDKTIRFKLRDNVYFHNGEKMTADDVVYTIQRATKKPSSASIFASFDAENTKAVDELTVDVATKAPFAAVYNYLTSTRGGIVSKKAVEEMGDDQFGRSPVGTGPFAFDNWVSGTSITLKRNDNYWGEKPAYSTLTLKFITETANRALEIESGNADIVLDPDTGDLDRLAETDGLKVVSGDSYGISYIVFSMDDKVLSDVRIRQALSLALDLDSLVETVYGNYATVSESVMPSTVFSYKSQGRHEYNVEKAKELLAEAGYGNGLTIELNLPNGSEQQNIGVIAQNMWKEIGVTANISTASTSEIIAAGRRGDNQVTIMAATYSTGDPGHALADFDTRSDGFFRPVDKKIDELLDKGSAAYDTAERAAVYEELQDYIYHQYYMIGVANKTVNYVITDKVQNFYCDPGDIPSFAGVTVTE</sequence>
<reference evidence="6 7" key="1">
    <citation type="submission" date="2013-07" db="EMBL/GenBank/DDBJ databases">
        <authorList>
            <person name="Weinstock G."/>
            <person name="Sodergren E."/>
            <person name="Wylie T."/>
            <person name="Fulton L."/>
            <person name="Fulton R."/>
            <person name="Fronick C."/>
            <person name="O'Laughlin M."/>
            <person name="Godfrey J."/>
            <person name="Miner T."/>
            <person name="Herter B."/>
            <person name="Appelbaum E."/>
            <person name="Cordes M."/>
            <person name="Lek S."/>
            <person name="Wollam A."/>
            <person name="Pepin K.H."/>
            <person name="Palsikar V.B."/>
            <person name="Mitreva M."/>
            <person name="Wilson R.K."/>
        </authorList>
    </citation>
    <scope>NUCLEOTIDE SEQUENCE [LARGE SCALE GENOMIC DNA]</scope>
    <source>
        <strain evidence="6 7">ATCC 14940</strain>
    </source>
</reference>
<evidence type="ECO:0000256" key="1">
    <source>
        <dbReference type="ARBA" id="ARBA00005695"/>
    </source>
</evidence>
<dbReference type="AlphaFoldDB" id="A0ABC9TP83"/>
<dbReference type="InterPro" id="IPR000914">
    <property type="entry name" value="SBP_5_dom"/>
</dbReference>
<dbReference type="Proteomes" id="UP000016491">
    <property type="component" value="Unassembled WGS sequence"/>
</dbReference>
<dbReference type="PANTHER" id="PTHR30290:SF9">
    <property type="entry name" value="OLIGOPEPTIDE-BINDING PROTEIN APPA"/>
    <property type="match status" value="1"/>
</dbReference>
<dbReference type="InterPro" id="IPR030678">
    <property type="entry name" value="Peptide/Ni-bd"/>
</dbReference>
<evidence type="ECO:0000313" key="6">
    <source>
        <dbReference type="EMBL" id="ERI73294.1"/>
    </source>
</evidence>
<evidence type="ECO:0000256" key="4">
    <source>
        <dbReference type="SAM" id="MobiDB-lite"/>
    </source>
</evidence>
<accession>A0ABC9TP83</accession>
<gene>
    <name evidence="6" type="ORF">CLOSYM_05018</name>
</gene>
<dbReference type="EMBL" id="AWSU01000400">
    <property type="protein sequence ID" value="ERI73294.1"/>
    <property type="molecule type" value="Genomic_DNA"/>
</dbReference>
<dbReference type="PIRSF" id="PIRSF002741">
    <property type="entry name" value="MppA"/>
    <property type="match status" value="1"/>
</dbReference>
<dbReference type="Gene3D" id="3.10.105.10">
    <property type="entry name" value="Dipeptide-binding Protein, Domain 3"/>
    <property type="match status" value="1"/>
</dbReference>
<comment type="similarity">
    <text evidence="1">Belongs to the bacterial solute-binding protein 5 family.</text>
</comment>
<keyword evidence="3" id="KW-0732">Signal</keyword>
<organism evidence="6 7">
    <name type="scientific">[Clostridium] symbiosum ATCC 14940</name>
    <dbReference type="NCBI Taxonomy" id="411472"/>
    <lineage>
        <taxon>Bacteria</taxon>
        <taxon>Bacillati</taxon>
        <taxon>Bacillota</taxon>
        <taxon>Clostridia</taxon>
        <taxon>Lachnospirales</taxon>
        <taxon>Lachnospiraceae</taxon>
        <taxon>Otoolea</taxon>
    </lineage>
</organism>
<keyword evidence="2" id="KW-0813">Transport</keyword>
<protein>
    <submittedName>
        <fullName evidence="6">ABC transporter, substrate-binding protein, family 5</fullName>
    </submittedName>
</protein>
<proteinExistence type="inferred from homology"/>
<evidence type="ECO:0000313" key="7">
    <source>
        <dbReference type="Proteomes" id="UP000016491"/>
    </source>
</evidence>
<feature type="region of interest" description="Disordered" evidence="4">
    <location>
        <begin position="116"/>
        <end position="135"/>
    </location>
</feature>
<feature type="domain" description="Solute-binding protein family 5" evidence="5">
    <location>
        <begin position="183"/>
        <end position="530"/>
    </location>
</feature>
<dbReference type="PANTHER" id="PTHR30290">
    <property type="entry name" value="PERIPLASMIC BINDING COMPONENT OF ABC TRANSPORTER"/>
    <property type="match status" value="1"/>
</dbReference>
<dbReference type="SUPFAM" id="SSF53850">
    <property type="entry name" value="Periplasmic binding protein-like II"/>
    <property type="match status" value="1"/>
</dbReference>
<dbReference type="InterPro" id="IPR039424">
    <property type="entry name" value="SBP_5"/>
</dbReference>
<name>A0ABC9TP83_CLOSY</name>
<evidence type="ECO:0000256" key="3">
    <source>
        <dbReference type="ARBA" id="ARBA00022729"/>
    </source>
</evidence>
<dbReference type="Pfam" id="PF00496">
    <property type="entry name" value="SBP_bac_5"/>
    <property type="match status" value="1"/>
</dbReference>
<dbReference type="Gene3D" id="3.90.76.10">
    <property type="entry name" value="Dipeptide-binding Protein, Domain 1"/>
    <property type="match status" value="1"/>
</dbReference>